<dbReference type="OMA" id="PQECKIV"/>
<dbReference type="KEGG" id="ptm:GSPATT00033299001"/>
<sequence length="117" mass="13519">MKQNSQQTRTYQKVSNIKKKTLMNMVFLMGYKIKHVISNLIPYRQAAKQLNIKYAAAKTIIVCHRNNVMKQKLEFKSPQECKIVSINFKKCKITIITRVGGDDVSQNSFEYSQTEGV</sequence>
<gene>
    <name evidence="1" type="ORF">GSPATT00033299001</name>
</gene>
<dbReference type="RefSeq" id="XP_001430844.1">
    <property type="nucleotide sequence ID" value="XM_001430807.1"/>
</dbReference>
<evidence type="ECO:0000313" key="2">
    <source>
        <dbReference type="Proteomes" id="UP000000600"/>
    </source>
</evidence>
<dbReference type="OrthoDB" id="294538at2759"/>
<dbReference type="GeneID" id="5016628"/>
<evidence type="ECO:0000313" key="1">
    <source>
        <dbReference type="EMBL" id="CAK63446.1"/>
    </source>
</evidence>
<organism evidence="1 2">
    <name type="scientific">Paramecium tetraurelia</name>
    <dbReference type="NCBI Taxonomy" id="5888"/>
    <lineage>
        <taxon>Eukaryota</taxon>
        <taxon>Sar</taxon>
        <taxon>Alveolata</taxon>
        <taxon>Ciliophora</taxon>
        <taxon>Intramacronucleata</taxon>
        <taxon>Oligohymenophorea</taxon>
        <taxon>Peniculida</taxon>
        <taxon>Parameciidae</taxon>
        <taxon>Paramecium</taxon>
    </lineage>
</organism>
<reference evidence="1 2" key="1">
    <citation type="journal article" date="2006" name="Nature">
        <title>Global trends of whole-genome duplications revealed by the ciliate Paramecium tetraurelia.</title>
        <authorList>
            <consortium name="Genoscope"/>
            <person name="Aury J.-M."/>
            <person name="Jaillon O."/>
            <person name="Duret L."/>
            <person name="Noel B."/>
            <person name="Jubin C."/>
            <person name="Porcel B.M."/>
            <person name="Segurens B."/>
            <person name="Daubin V."/>
            <person name="Anthouard V."/>
            <person name="Aiach N."/>
            <person name="Arnaiz O."/>
            <person name="Billaut A."/>
            <person name="Beisson J."/>
            <person name="Blanc I."/>
            <person name="Bouhouche K."/>
            <person name="Camara F."/>
            <person name="Duharcourt S."/>
            <person name="Guigo R."/>
            <person name="Gogendeau D."/>
            <person name="Katinka M."/>
            <person name="Keller A.-M."/>
            <person name="Kissmehl R."/>
            <person name="Klotz C."/>
            <person name="Koll F."/>
            <person name="Le Moue A."/>
            <person name="Lepere C."/>
            <person name="Malinsky S."/>
            <person name="Nowacki M."/>
            <person name="Nowak J.K."/>
            <person name="Plattner H."/>
            <person name="Poulain J."/>
            <person name="Ruiz F."/>
            <person name="Serrano V."/>
            <person name="Zagulski M."/>
            <person name="Dessen P."/>
            <person name="Betermier M."/>
            <person name="Weissenbach J."/>
            <person name="Scarpelli C."/>
            <person name="Schachter V."/>
            <person name="Sperling L."/>
            <person name="Meyer E."/>
            <person name="Cohen J."/>
            <person name="Wincker P."/>
        </authorList>
    </citation>
    <scope>NUCLEOTIDE SEQUENCE [LARGE SCALE GENOMIC DNA]</scope>
    <source>
        <strain evidence="1 2">Stock d4-2</strain>
    </source>
</reference>
<dbReference type="HOGENOM" id="CLU_168604_0_0_1"/>
<dbReference type="AlphaFoldDB" id="A0BY29"/>
<dbReference type="Proteomes" id="UP000000600">
    <property type="component" value="Unassembled WGS sequence"/>
</dbReference>
<protein>
    <submittedName>
        <fullName evidence="1">Uncharacterized protein</fullName>
    </submittedName>
</protein>
<proteinExistence type="predicted"/>
<accession>A0BY29</accession>
<keyword evidence="2" id="KW-1185">Reference proteome</keyword>
<name>A0BY29_PARTE</name>
<dbReference type="EMBL" id="CT868026">
    <property type="protein sequence ID" value="CAK63446.1"/>
    <property type="molecule type" value="Genomic_DNA"/>
</dbReference>
<dbReference type="InParanoid" id="A0BY29"/>